<dbReference type="SUPFAM" id="SSF51011">
    <property type="entry name" value="Glycosyl hydrolase domain"/>
    <property type="match status" value="1"/>
</dbReference>
<dbReference type="InterPro" id="IPR006215">
    <property type="entry name" value="Glyco_hydro_melibiase"/>
</dbReference>
<keyword evidence="8 11" id="KW-1015">Disulfide bond</keyword>
<dbReference type="PRINTS" id="PR00740">
    <property type="entry name" value="GLHYDRLASE27"/>
</dbReference>
<dbReference type="InterPro" id="IPR013780">
    <property type="entry name" value="Glyco_hydro_b"/>
</dbReference>
<dbReference type="InterPro" id="IPR017853">
    <property type="entry name" value="GH"/>
</dbReference>
<dbReference type="InterPro" id="IPR002241">
    <property type="entry name" value="Glyco_hydro_27"/>
</dbReference>
<keyword evidence="9" id="KW-0325">Glycoprotein</keyword>
<dbReference type="Gene3D" id="2.60.40.1180">
    <property type="entry name" value="Golgi alpha-mannosidase II"/>
    <property type="match status" value="1"/>
</dbReference>
<dbReference type="Gene3D" id="3.20.20.70">
    <property type="entry name" value="Aldolase class I"/>
    <property type="match status" value="1"/>
</dbReference>
<dbReference type="GO" id="GO:0005995">
    <property type="term" value="P:melibiose catabolic process"/>
    <property type="evidence" value="ECO:0007669"/>
    <property type="project" value="UniProtKB-ARBA"/>
</dbReference>
<gene>
    <name evidence="14" type="ORF">JMJ35_002002</name>
</gene>
<evidence type="ECO:0000256" key="11">
    <source>
        <dbReference type="RuleBase" id="RU361168"/>
    </source>
</evidence>
<evidence type="ECO:0000256" key="5">
    <source>
        <dbReference type="ARBA" id="ARBA00022525"/>
    </source>
</evidence>
<evidence type="ECO:0000256" key="10">
    <source>
        <dbReference type="ARBA" id="ARBA00023295"/>
    </source>
</evidence>
<evidence type="ECO:0000256" key="7">
    <source>
        <dbReference type="ARBA" id="ARBA00022801"/>
    </source>
</evidence>
<evidence type="ECO:0000256" key="1">
    <source>
        <dbReference type="ARBA" id="ARBA00001255"/>
    </source>
</evidence>
<evidence type="ECO:0000256" key="4">
    <source>
        <dbReference type="ARBA" id="ARBA00012755"/>
    </source>
</evidence>
<comment type="caution">
    <text evidence="14">The sequence shown here is derived from an EMBL/GenBank/DDBJ whole genome shotgun (WGS) entry which is preliminary data.</text>
</comment>
<dbReference type="AlphaFoldDB" id="A0AA39V4L2"/>
<dbReference type="Pfam" id="PF16499">
    <property type="entry name" value="Melibiase_2"/>
    <property type="match status" value="1"/>
</dbReference>
<name>A0AA39V4L2_9LECA</name>
<sequence length="510" mass="55100">MAPSKSTVLIAAVAVFVTQASAAGTVSYNGLAITPQMGWDNWNAFGCNVDEELLLNTAQKMVDYGLRDLGYYYVILDDCWSNGRTANGTLQANATKFPNGMPYVADQLHSMGLGFGMYSSAGKYTCAGYAASLGMEKQDAQTFADWGVDYLKYDNCYNEGQEGTALVSYNRYKAMSDALNATGRPILYSMCQWGQDNPWDWAQTIANSWRMSGDVYDSFDRPDSRCPCTTYDCTLPGFHCSVMNILNKAAPILNKAQPGAWNDLDMLEVGNGAMTDDEYKTHFSMWAIAKSPLIMGTDVTAMTPQTLSIYSNPAIIAINQDPLGTPATRVWLSPAQPQNETYSTDSYTVGEASFWTGQLASGDYVAAFVNGASSPTTLSASMSDIFIDLLTTGSNAPVPQISQTWDVYDLWANRMSNATAQAIIMGNYTLPTNASSMSNSTSTMPVQTYNATAMSYADGLAANETALFGLKTAELMPGGTVQAQVPAHGVVVYRLRSQGGGAGMRKRDEL</sequence>
<evidence type="ECO:0000259" key="13">
    <source>
        <dbReference type="Pfam" id="PF17801"/>
    </source>
</evidence>
<feature type="signal peptide" evidence="12">
    <location>
        <begin position="1"/>
        <end position="22"/>
    </location>
</feature>
<keyword evidence="10 11" id="KW-0326">Glycosidase</keyword>
<feature type="domain" description="Alpha galactosidase C-terminal" evidence="13">
    <location>
        <begin position="350"/>
        <end position="419"/>
    </location>
</feature>
<comment type="similarity">
    <text evidence="3 11">Belongs to the glycosyl hydrolase 27 family.</text>
</comment>
<dbReference type="InterPro" id="IPR041233">
    <property type="entry name" value="Melibiase_C"/>
</dbReference>
<comment type="subcellular location">
    <subcellularLocation>
        <location evidence="2">Secreted</location>
    </subcellularLocation>
</comment>
<evidence type="ECO:0000256" key="2">
    <source>
        <dbReference type="ARBA" id="ARBA00004613"/>
    </source>
</evidence>
<keyword evidence="5" id="KW-0964">Secreted</keyword>
<evidence type="ECO:0000313" key="14">
    <source>
        <dbReference type="EMBL" id="KAK0515968.1"/>
    </source>
</evidence>
<dbReference type="InterPro" id="IPR013785">
    <property type="entry name" value="Aldolase_TIM"/>
</dbReference>
<evidence type="ECO:0000256" key="6">
    <source>
        <dbReference type="ARBA" id="ARBA00022729"/>
    </source>
</evidence>
<evidence type="ECO:0000256" key="8">
    <source>
        <dbReference type="ARBA" id="ARBA00023157"/>
    </source>
</evidence>
<reference evidence="14" key="1">
    <citation type="submission" date="2023-03" db="EMBL/GenBank/DDBJ databases">
        <title>Complete genome of Cladonia borealis.</title>
        <authorList>
            <person name="Park H."/>
        </authorList>
    </citation>
    <scope>NUCLEOTIDE SEQUENCE</scope>
    <source>
        <strain evidence="14">ANT050790</strain>
    </source>
</reference>
<dbReference type="EMBL" id="JAFEKC020000003">
    <property type="protein sequence ID" value="KAK0515968.1"/>
    <property type="molecule type" value="Genomic_DNA"/>
</dbReference>
<evidence type="ECO:0000256" key="12">
    <source>
        <dbReference type="SAM" id="SignalP"/>
    </source>
</evidence>
<evidence type="ECO:0000313" key="15">
    <source>
        <dbReference type="Proteomes" id="UP001166286"/>
    </source>
</evidence>
<dbReference type="GO" id="GO:0005576">
    <property type="term" value="C:extracellular region"/>
    <property type="evidence" value="ECO:0007669"/>
    <property type="project" value="UniProtKB-SubCell"/>
</dbReference>
<evidence type="ECO:0000256" key="3">
    <source>
        <dbReference type="ARBA" id="ARBA00009743"/>
    </source>
</evidence>
<proteinExistence type="inferred from homology"/>
<dbReference type="EC" id="3.2.1.22" evidence="4 11"/>
<dbReference type="PANTHER" id="PTHR11452">
    <property type="entry name" value="ALPHA-GALACTOSIDASE/ALPHA-N-ACETYLGALACTOSAMINIDASE"/>
    <property type="match status" value="1"/>
</dbReference>
<dbReference type="SUPFAM" id="SSF51445">
    <property type="entry name" value="(Trans)glycosidases"/>
    <property type="match status" value="1"/>
</dbReference>
<keyword evidence="6 12" id="KW-0732">Signal</keyword>
<keyword evidence="15" id="KW-1185">Reference proteome</keyword>
<dbReference type="Proteomes" id="UP001166286">
    <property type="component" value="Unassembled WGS sequence"/>
</dbReference>
<protein>
    <recommendedName>
        <fullName evidence="4 11">Alpha-galactosidase</fullName>
        <ecNumber evidence="4 11">3.2.1.22</ecNumber>
    </recommendedName>
    <alternativeName>
        <fullName evidence="11">Melibiase</fullName>
    </alternativeName>
</protein>
<dbReference type="GO" id="GO:0004557">
    <property type="term" value="F:alpha-galactosidase activity"/>
    <property type="evidence" value="ECO:0007669"/>
    <property type="project" value="UniProtKB-EC"/>
</dbReference>
<organism evidence="14 15">
    <name type="scientific">Cladonia borealis</name>
    <dbReference type="NCBI Taxonomy" id="184061"/>
    <lineage>
        <taxon>Eukaryota</taxon>
        <taxon>Fungi</taxon>
        <taxon>Dikarya</taxon>
        <taxon>Ascomycota</taxon>
        <taxon>Pezizomycotina</taxon>
        <taxon>Lecanoromycetes</taxon>
        <taxon>OSLEUM clade</taxon>
        <taxon>Lecanoromycetidae</taxon>
        <taxon>Lecanorales</taxon>
        <taxon>Lecanorineae</taxon>
        <taxon>Cladoniaceae</taxon>
        <taxon>Cladonia</taxon>
    </lineage>
</organism>
<dbReference type="Pfam" id="PF17801">
    <property type="entry name" value="Melibiase_C"/>
    <property type="match status" value="1"/>
</dbReference>
<evidence type="ECO:0000256" key="9">
    <source>
        <dbReference type="ARBA" id="ARBA00023180"/>
    </source>
</evidence>
<feature type="chain" id="PRO_5041463163" description="Alpha-galactosidase" evidence="12">
    <location>
        <begin position="23"/>
        <end position="510"/>
    </location>
</feature>
<keyword evidence="7 11" id="KW-0378">Hydrolase</keyword>
<comment type="catalytic activity">
    <reaction evidence="1 11">
        <text>Hydrolysis of terminal, non-reducing alpha-D-galactose residues in alpha-D-galactosides, including galactose oligosaccharides, galactomannans and galactolipids.</text>
        <dbReference type="EC" id="3.2.1.22"/>
    </reaction>
</comment>
<dbReference type="CDD" id="cd14792">
    <property type="entry name" value="GH27"/>
    <property type="match status" value="1"/>
</dbReference>
<dbReference type="PRINTS" id="PR00748">
    <property type="entry name" value="MELIBIASE"/>
</dbReference>
<dbReference type="PANTHER" id="PTHR11452:SF75">
    <property type="entry name" value="ALPHA-GALACTOSIDASE MEL1"/>
    <property type="match status" value="1"/>
</dbReference>
<accession>A0AA39V4L2</accession>
<dbReference type="FunFam" id="3.20.20.70:FF:000202">
    <property type="entry name" value="Alpha-galactosidase"/>
    <property type="match status" value="1"/>
</dbReference>